<evidence type="ECO:0000256" key="1">
    <source>
        <dbReference type="ARBA" id="ARBA00004651"/>
    </source>
</evidence>
<dbReference type="EMBL" id="LS483409">
    <property type="protein sequence ID" value="SQG80322.1"/>
    <property type="molecule type" value="Genomic_DNA"/>
</dbReference>
<dbReference type="CDD" id="cd06261">
    <property type="entry name" value="TM_PBP2"/>
    <property type="match status" value="1"/>
</dbReference>
<comment type="subcellular location">
    <subcellularLocation>
        <location evidence="1 7">Cell membrane</location>
        <topology evidence="1 7">Multi-pass membrane protein</topology>
    </subcellularLocation>
</comment>
<accession>A0A060RGC2</accession>
<reference evidence="9 14" key="2">
    <citation type="submission" date="2014-05" db="EMBL/GenBank/DDBJ databases">
        <title>Genome sequence of Streptococcus gallolyticus.</title>
        <authorList>
            <person name="Del Campo R."/>
        </authorList>
    </citation>
    <scope>NUCLEOTIDE SEQUENCE [LARGE SCALE GENOMIC DNA]</scope>
    <source>
        <strain evidence="9 14">LMG17956</strain>
    </source>
</reference>
<evidence type="ECO:0000313" key="14">
    <source>
        <dbReference type="Proteomes" id="UP000027584"/>
    </source>
</evidence>
<evidence type="ECO:0000256" key="6">
    <source>
        <dbReference type="ARBA" id="ARBA00023136"/>
    </source>
</evidence>
<dbReference type="Proteomes" id="UP000027584">
    <property type="component" value="Unassembled WGS sequence"/>
</dbReference>
<dbReference type="Proteomes" id="UP000183629">
    <property type="component" value="Unassembled WGS sequence"/>
</dbReference>
<dbReference type="Proteomes" id="UP000249013">
    <property type="component" value="Chromosome 1"/>
</dbReference>
<name>A0A060RGC2_9STRE</name>
<proteinExistence type="inferred from homology"/>
<reference evidence="17" key="4">
    <citation type="submission" date="2016-10" db="EMBL/GenBank/DDBJ databases">
        <authorList>
            <person name="Varghese N."/>
            <person name="Submissions S."/>
        </authorList>
    </citation>
    <scope>NUCLEOTIDE SEQUENCE [LARGE SCALE GENOMIC DNA]</scope>
    <source>
        <strain evidence="17">LMG 15572</strain>
    </source>
</reference>
<keyword evidence="5 7" id="KW-1133">Transmembrane helix</keyword>
<evidence type="ECO:0000313" key="18">
    <source>
        <dbReference type="Proteomes" id="UP000249013"/>
    </source>
</evidence>
<comment type="similarity">
    <text evidence="7">Belongs to the binding-protein-dependent transport system permease family.</text>
</comment>
<evidence type="ECO:0000313" key="11">
    <source>
        <dbReference type="EMBL" id="KXU06707.1"/>
    </source>
</evidence>
<feature type="transmembrane region" description="Helical" evidence="7">
    <location>
        <begin position="110"/>
        <end position="126"/>
    </location>
</feature>
<evidence type="ECO:0000313" key="15">
    <source>
        <dbReference type="Proteomes" id="UP000070198"/>
    </source>
</evidence>
<dbReference type="PANTHER" id="PTHR30151">
    <property type="entry name" value="ALKANE SULFONATE ABC TRANSPORTER-RELATED, MEMBRANE SUBUNIT"/>
    <property type="match status" value="1"/>
</dbReference>
<feature type="transmembrane region" description="Helical" evidence="7">
    <location>
        <begin position="221"/>
        <end position="237"/>
    </location>
</feature>
<keyword evidence="6 7" id="KW-0472">Membrane</keyword>
<dbReference type="InterPro" id="IPR000515">
    <property type="entry name" value="MetI-like"/>
</dbReference>
<keyword evidence="4 7" id="KW-0812">Transmembrane</keyword>
<evidence type="ECO:0000313" key="16">
    <source>
        <dbReference type="Proteomes" id="UP000071927"/>
    </source>
</evidence>
<dbReference type="EMBL" id="FPBN01000002">
    <property type="protein sequence ID" value="SFU44892.1"/>
    <property type="molecule type" value="Genomic_DNA"/>
</dbReference>
<evidence type="ECO:0000259" key="8">
    <source>
        <dbReference type="PROSITE" id="PS50928"/>
    </source>
</evidence>
<dbReference type="PANTHER" id="PTHR30151:SF38">
    <property type="entry name" value="ALIPHATIC SULFONATES TRANSPORT PERMEASE PROTEIN SSUC-RELATED"/>
    <property type="match status" value="1"/>
</dbReference>
<dbReference type="InterPro" id="IPR035906">
    <property type="entry name" value="MetI-like_sf"/>
</dbReference>
<dbReference type="RefSeq" id="WP_009854908.1">
    <property type="nucleotide sequence ID" value="NZ_CP054015.1"/>
</dbReference>
<dbReference type="EMBL" id="CCBC010000132">
    <property type="protein sequence ID" value="CDO17603.1"/>
    <property type="molecule type" value="Genomic_DNA"/>
</dbReference>
<dbReference type="Gene3D" id="1.10.3720.10">
    <property type="entry name" value="MetI-like"/>
    <property type="match status" value="1"/>
</dbReference>
<dbReference type="FunFam" id="1.10.3720.10:FF:000003">
    <property type="entry name" value="Aliphatic sulfonate ABC transporter permease"/>
    <property type="match status" value="1"/>
</dbReference>
<evidence type="ECO:0000313" key="13">
    <source>
        <dbReference type="EMBL" id="SQG80322.1"/>
    </source>
</evidence>
<feature type="domain" description="ABC transmembrane type-1" evidence="8">
    <location>
        <begin position="65"/>
        <end position="245"/>
    </location>
</feature>
<evidence type="ECO:0000313" key="9">
    <source>
        <dbReference type="EMBL" id="CDO17603.1"/>
    </source>
</evidence>
<evidence type="ECO:0000256" key="4">
    <source>
        <dbReference type="ARBA" id="ARBA00022692"/>
    </source>
</evidence>
<evidence type="ECO:0000256" key="3">
    <source>
        <dbReference type="ARBA" id="ARBA00022475"/>
    </source>
</evidence>
<feature type="transmembrane region" description="Helical" evidence="7">
    <location>
        <begin position="12"/>
        <end position="37"/>
    </location>
</feature>
<dbReference type="EMBL" id="LQOF01000005">
    <property type="protein sequence ID" value="KXT73947.1"/>
    <property type="molecule type" value="Genomic_DNA"/>
</dbReference>
<evidence type="ECO:0000256" key="2">
    <source>
        <dbReference type="ARBA" id="ARBA00022448"/>
    </source>
</evidence>
<reference evidence="15 16" key="3">
    <citation type="submission" date="2016-01" db="EMBL/GenBank/DDBJ databases">
        <title>Highly variable Streptococcus oralis are common among viridans streptococci isolated from primates.</title>
        <authorList>
            <person name="Denapaite D."/>
            <person name="Rieger M."/>
            <person name="Koendgen S."/>
            <person name="Brueckner R."/>
            <person name="Ochigava I."/>
            <person name="Kappeler P."/>
            <person name="Maetz-Rensing K."/>
            <person name="Leendertz F."/>
            <person name="Hakenbeck R."/>
        </authorList>
    </citation>
    <scope>NUCLEOTIDE SEQUENCE [LARGE SCALE GENOMIC DNA]</scope>
    <source>
        <strain evidence="10 15">DD02</strain>
        <strain evidence="11 16">DD03</strain>
    </source>
</reference>
<reference evidence="13 18" key="6">
    <citation type="submission" date="2018-06" db="EMBL/GenBank/DDBJ databases">
        <authorList>
            <consortium name="Pathogen Informatics"/>
            <person name="Doyle S."/>
        </authorList>
    </citation>
    <scope>NUCLEOTIDE SEQUENCE [LARGE SCALE GENOMIC DNA]</scope>
    <source>
        <strain evidence="13 18">NCTC13773</strain>
    </source>
</reference>
<dbReference type="SUPFAM" id="SSF161098">
    <property type="entry name" value="MetI-like"/>
    <property type="match status" value="1"/>
</dbReference>
<gene>
    <name evidence="13" type="primary">ssuC</name>
    <name evidence="9" type="ORF">BN963_SGAL_00796</name>
    <name evidence="13" type="ORF">NCTC13773_02150</name>
    <name evidence="12" type="ORF">SAMN05660328_1026</name>
    <name evidence="10" type="ORF">SGADD02_00032</name>
    <name evidence="11" type="ORF">SGADD03_01416</name>
</gene>
<dbReference type="EMBL" id="LQXV01000245">
    <property type="protein sequence ID" value="KXU06707.1"/>
    <property type="molecule type" value="Genomic_DNA"/>
</dbReference>
<feature type="transmembrane region" description="Helical" evidence="7">
    <location>
        <begin position="175"/>
        <end position="201"/>
    </location>
</feature>
<feature type="transmembrane region" description="Helical" evidence="7">
    <location>
        <begin position="132"/>
        <end position="154"/>
    </location>
</feature>
<sequence>MKRLTVKKSDVVLNILPWLIPALLIIFWQIGVMAGWITSSFIPSPWSVLKQGVSLFKKGTLQENISISLYRASVGFVIGGGIGFLLGVINGVSRVARMTFDSTIQMLRNIPHLALIPVVILVLGIGETAKISLVAIGCLFPMYINTYHGITSVDSHLVEMGKSYGLSRLQMFRKIIFPGAMPTILMGVRYALGVMWTTLIVAETVSADSGIGYMSTNAQQFMNMKTIFLCILIYALLGKLSDFIAKNLEDILLDWRN</sequence>
<keyword evidence="17" id="KW-1185">Reference proteome</keyword>
<keyword evidence="3" id="KW-1003">Cell membrane</keyword>
<dbReference type="AlphaFoldDB" id="A0A060RGC2"/>
<dbReference type="GeneID" id="57920675"/>
<dbReference type="Proteomes" id="UP000070198">
    <property type="component" value="Unassembled WGS sequence"/>
</dbReference>
<evidence type="ECO:0000256" key="7">
    <source>
        <dbReference type="RuleBase" id="RU363032"/>
    </source>
</evidence>
<reference evidence="9 14" key="1">
    <citation type="submission" date="2014-02" db="EMBL/GenBank/DDBJ databases">
        <authorList>
            <person name="Manrique M."/>
        </authorList>
    </citation>
    <scope>NUCLEOTIDE SEQUENCE [LARGE SCALE GENOMIC DNA]</scope>
    <source>
        <strain evidence="9 14">LMG17956</strain>
    </source>
</reference>
<dbReference type="GO" id="GO:0005886">
    <property type="term" value="C:plasma membrane"/>
    <property type="evidence" value="ECO:0007669"/>
    <property type="project" value="UniProtKB-SubCell"/>
</dbReference>
<dbReference type="Proteomes" id="UP000071927">
    <property type="component" value="Unassembled WGS sequence"/>
</dbReference>
<organism evidence="9 14">
    <name type="scientific">Streptococcus gallolyticus</name>
    <dbReference type="NCBI Taxonomy" id="315405"/>
    <lineage>
        <taxon>Bacteria</taxon>
        <taxon>Bacillati</taxon>
        <taxon>Bacillota</taxon>
        <taxon>Bacilli</taxon>
        <taxon>Lactobacillales</taxon>
        <taxon>Streptococcaceae</taxon>
        <taxon>Streptococcus</taxon>
    </lineage>
</organism>
<dbReference type="PATRIC" id="fig|315405.11.peg.37"/>
<feature type="transmembrane region" description="Helical" evidence="7">
    <location>
        <begin position="69"/>
        <end position="89"/>
    </location>
</feature>
<evidence type="ECO:0000256" key="5">
    <source>
        <dbReference type="ARBA" id="ARBA00022989"/>
    </source>
</evidence>
<dbReference type="PROSITE" id="PS50928">
    <property type="entry name" value="ABC_TM1"/>
    <property type="match status" value="1"/>
</dbReference>
<evidence type="ECO:0000313" key="17">
    <source>
        <dbReference type="Proteomes" id="UP000183629"/>
    </source>
</evidence>
<dbReference type="Pfam" id="PF00528">
    <property type="entry name" value="BPD_transp_1"/>
    <property type="match status" value="1"/>
</dbReference>
<protein>
    <submittedName>
        <fullName evidence="10">Alkanesulfonates transport system permease protein</fullName>
    </submittedName>
    <submittedName>
        <fullName evidence="9">Putative aliphatic sulfonates transport permease protein ssuC</fullName>
    </submittedName>
    <submittedName>
        <fullName evidence="12">Sulfonate transport system permease protein</fullName>
    </submittedName>
    <submittedName>
        <fullName evidence="13">Sulfonate/nitrate/taurine transport system permease</fullName>
    </submittedName>
</protein>
<keyword evidence="2 7" id="KW-0813">Transport</keyword>
<evidence type="ECO:0000313" key="10">
    <source>
        <dbReference type="EMBL" id="KXT73947.1"/>
    </source>
</evidence>
<evidence type="ECO:0000313" key="12">
    <source>
        <dbReference type="EMBL" id="SFU44892.1"/>
    </source>
</evidence>
<reference evidence="12" key="5">
    <citation type="submission" date="2016-10" db="EMBL/GenBank/DDBJ databases">
        <authorList>
            <person name="de Groot N.N."/>
        </authorList>
    </citation>
    <scope>NUCLEOTIDE SEQUENCE [LARGE SCALE GENOMIC DNA]</scope>
    <source>
        <strain evidence="12">LMG 15572</strain>
    </source>
</reference>
<dbReference type="GO" id="GO:0042918">
    <property type="term" value="P:alkanesulfonate transmembrane transport"/>
    <property type="evidence" value="ECO:0007669"/>
    <property type="project" value="UniProtKB-ARBA"/>
</dbReference>